<evidence type="ECO:0000313" key="3">
    <source>
        <dbReference type="Proteomes" id="UP000017842"/>
    </source>
</evidence>
<evidence type="ECO:0000313" key="2">
    <source>
        <dbReference type="EMBL" id="ESS74138.1"/>
    </source>
</evidence>
<dbReference type="AlphaFoldDB" id="V5CBF2"/>
<accession>V5CBF2</accession>
<evidence type="ECO:0000256" key="1">
    <source>
        <dbReference type="SAM" id="Phobius"/>
    </source>
</evidence>
<feature type="transmembrane region" description="Helical" evidence="1">
    <location>
        <begin position="12"/>
        <end position="31"/>
    </location>
</feature>
<dbReference type="GO" id="GO:0042910">
    <property type="term" value="F:xenobiotic transmembrane transporter activity"/>
    <property type="evidence" value="ECO:0007669"/>
    <property type="project" value="TreeGrafter"/>
</dbReference>
<dbReference type="PANTHER" id="PTHR32063:SF17">
    <property type="entry name" value="CATION EFFLUX SYSTEM PROTEIN"/>
    <property type="match status" value="1"/>
</dbReference>
<dbReference type="Gene3D" id="3.30.70.1430">
    <property type="entry name" value="Multidrug efflux transporter AcrB pore domain"/>
    <property type="match status" value="1"/>
</dbReference>
<dbReference type="InterPro" id="IPR001036">
    <property type="entry name" value="Acrflvin-R"/>
</dbReference>
<dbReference type="Gene3D" id="3.30.70.1320">
    <property type="entry name" value="Multidrug efflux transporter AcrB pore domain like"/>
    <property type="match status" value="1"/>
</dbReference>
<name>V5CBF2_9GAMM</name>
<dbReference type="InterPro" id="IPR027463">
    <property type="entry name" value="AcrB_DN_DC_subdom"/>
</dbReference>
<dbReference type="RefSeq" id="WP_023492961.1">
    <property type="nucleotide sequence ID" value="NZ_AYLO01000002.1"/>
</dbReference>
<keyword evidence="1" id="KW-0812">Transmembrane</keyword>
<proteinExistence type="predicted"/>
<dbReference type="Pfam" id="PF00873">
    <property type="entry name" value="ACR_tran"/>
    <property type="match status" value="1"/>
</dbReference>
<dbReference type="PANTHER" id="PTHR32063">
    <property type="match status" value="1"/>
</dbReference>
<dbReference type="EMBL" id="AYLO01000002">
    <property type="protein sequence ID" value="ESS74138.1"/>
    <property type="molecule type" value="Genomic_DNA"/>
</dbReference>
<dbReference type="STRING" id="1116472.MGMO_2c00130"/>
<gene>
    <name evidence="2" type="primary">silA</name>
    <name evidence="2" type="ORF">MGMO_2c00130</name>
</gene>
<dbReference type="eggNOG" id="COG3696">
    <property type="taxonomic scope" value="Bacteria"/>
</dbReference>
<keyword evidence="1" id="KW-1133">Transmembrane helix</keyword>
<dbReference type="Proteomes" id="UP000017842">
    <property type="component" value="Unassembled WGS sequence"/>
</dbReference>
<dbReference type="Gene3D" id="1.20.1640.10">
    <property type="entry name" value="Multidrug efflux transporter AcrB transmembrane domain"/>
    <property type="match status" value="1"/>
</dbReference>
<dbReference type="SUPFAM" id="SSF82693">
    <property type="entry name" value="Multidrug efflux transporter AcrB pore domain, PN1, PN2, PC1 and PC2 subdomains"/>
    <property type="match status" value="2"/>
</dbReference>
<dbReference type="Gene3D" id="3.30.2090.10">
    <property type="entry name" value="Multidrug efflux transporter AcrB TolC docking domain, DN and DC subdomains"/>
    <property type="match status" value="1"/>
</dbReference>
<dbReference type="SUPFAM" id="SSF82714">
    <property type="entry name" value="Multidrug efflux transporter AcrB TolC docking domain, DN and DC subdomains"/>
    <property type="match status" value="1"/>
</dbReference>
<organism evidence="2 3">
    <name type="scientific">Methyloglobulus morosus KoM1</name>
    <dbReference type="NCBI Taxonomy" id="1116472"/>
    <lineage>
        <taxon>Bacteria</taxon>
        <taxon>Pseudomonadati</taxon>
        <taxon>Pseudomonadota</taxon>
        <taxon>Gammaproteobacteria</taxon>
        <taxon>Methylococcales</taxon>
        <taxon>Methylococcaceae</taxon>
        <taxon>Methyloglobulus</taxon>
    </lineage>
</organism>
<reference evidence="2 3" key="1">
    <citation type="journal article" date="2013" name="Genome Announc.">
        <title>Draft Genome Sequence of the Methanotrophic Gammaproteobacterium Methyloglobulus morosus DSM 22980 Strain KoM1.</title>
        <authorList>
            <person name="Poehlein A."/>
            <person name="Deutzmann J.S."/>
            <person name="Daniel R."/>
            <person name="Simeonova D.D."/>
        </authorList>
    </citation>
    <scope>NUCLEOTIDE SEQUENCE [LARGE SCALE GENOMIC DNA]</scope>
    <source>
        <strain evidence="2 3">KoM1</strain>
    </source>
</reference>
<dbReference type="PATRIC" id="fig|1116472.3.peg.25"/>
<dbReference type="GO" id="GO:0005886">
    <property type="term" value="C:plasma membrane"/>
    <property type="evidence" value="ECO:0007669"/>
    <property type="project" value="TreeGrafter"/>
</dbReference>
<protein>
    <submittedName>
        <fullName evidence="2">Putative cation efflux system protein SilA</fullName>
    </submittedName>
</protein>
<keyword evidence="3" id="KW-1185">Reference proteome</keyword>
<keyword evidence="1" id="KW-0472">Membrane</keyword>
<sequence>MVPQLMNKAMHYRLTVLGLMVTVIIAGLWSFSTIQIDAYPDISSQMVQVITTYPGRAPEDVERQVTVPVEIEMRNVPKVETIRSRTIFGLSVVQMIFEEGTESYWARQRVQEKLGNIDLPNGASAQLGPLATAYGEILRYELVSDGRYDLTELRSINDWLVIPHLLRAAGVAEVSNFGGFEKQYAVLMNPAQLQRFGLSLNDVVDAIQSNNESAGGSVLSRGSMSFVIRHSSFVIRHSWSRRFAGCFGNRQYFHKIIWRHTHLCP</sequence>
<comment type="caution">
    <text evidence="2">The sequence shown here is derived from an EMBL/GenBank/DDBJ whole genome shotgun (WGS) entry which is preliminary data.</text>
</comment>